<dbReference type="InterPro" id="IPR015797">
    <property type="entry name" value="NUDIX_hydrolase-like_dom_sf"/>
</dbReference>
<dbReference type="EMBL" id="JBCITK010000001">
    <property type="protein sequence ID" value="MEN0642167.1"/>
    <property type="molecule type" value="Genomic_DNA"/>
</dbReference>
<dbReference type="Gene3D" id="3.90.79.10">
    <property type="entry name" value="Nucleoside Triphosphate Pyrophosphohydrolase"/>
    <property type="match status" value="1"/>
</dbReference>
<keyword evidence="2" id="KW-0378">Hydrolase</keyword>
<dbReference type="PANTHER" id="PTHR43736:SF1">
    <property type="entry name" value="DIHYDRONEOPTERIN TRIPHOSPHATE DIPHOSPHATASE"/>
    <property type="match status" value="1"/>
</dbReference>
<dbReference type="CDD" id="cd02883">
    <property type="entry name" value="NUDIX_Hydrolase"/>
    <property type="match status" value="1"/>
</dbReference>
<comment type="caution">
    <text evidence="4">The sequence shown here is derived from an EMBL/GenBank/DDBJ whole genome shotgun (WGS) entry which is preliminary data.</text>
</comment>
<dbReference type="RefSeq" id="WP_343129317.1">
    <property type="nucleotide sequence ID" value="NZ_JBCITK010000001.1"/>
</dbReference>
<name>A0ABU9VEV4_9BACI</name>
<comment type="similarity">
    <text evidence="1">Belongs to the Nudix hydrolase family.</text>
</comment>
<dbReference type="PRINTS" id="PR00502">
    <property type="entry name" value="NUDIXFAMILY"/>
</dbReference>
<dbReference type="InterPro" id="IPR020476">
    <property type="entry name" value="Nudix_hydrolase"/>
</dbReference>
<sequence>MVRIDVQWGEAKVNLTWQPSETLPQNDLVTSVHGFCFQGDDMLLVHLQDRGWDFPGGHLDEGETPEQCFHREVFEEAAVRGDAEYLGSIVVDHTENVLWEDTSPYPKIGYQVFYKMTITEVYPFHLNEESSERRFINPHEISSYYKNWHSVYQAILDRALDTKTD</sequence>
<evidence type="ECO:0000259" key="3">
    <source>
        <dbReference type="PROSITE" id="PS51462"/>
    </source>
</evidence>
<keyword evidence="5" id="KW-1185">Reference proteome</keyword>
<dbReference type="Pfam" id="PF00293">
    <property type="entry name" value="NUDIX"/>
    <property type="match status" value="1"/>
</dbReference>
<organism evidence="4 5">
    <name type="scientific">Alkalicoccobacillus gibsonii</name>
    <dbReference type="NCBI Taxonomy" id="79881"/>
    <lineage>
        <taxon>Bacteria</taxon>
        <taxon>Bacillati</taxon>
        <taxon>Bacillota</taxon>
        <taxon>Bacilli</taxon>
        <taxon>Bacillales</taxon>
        <taxon>Bacillaceae</taxon>
        <taxon>Alkalicoccobacillus</taxon>
    </lineage>
</organism>
<gene>
    <name evidence="4" type="ORF">MKY91_03175</name>
</gene>
<protein>
    <submittedName>
        <fullName evidence="4">NUDIX domain-containing protein</fullName>
    </submittedName>
</protein>
<evidence type="ECO:0000256" key="1">
    <source>
        <dbReference type="ARBA" id="ARBA00005582"/>
    </source>
</evidence>
<dbReference type="InterPro" id="IPR000086">
    <property type="entry name" value="NUDIX_hydrolase_dom"/>
</dbReference>
<feature type="domain" description="Nudix hydrolase" evidence="3">
    <location>
        <begin position="27"/>
        <end position="157"/>
    </location>
</feature>
<dbReference type="PANTHER" id="PTHR43736">
    <property type="entry name" value="ADP-RIBOSE PYROPHOSPHATASE"/>
    <property type="match status" value="1"/>
</dbReference>
<dbReference type="SUPFAM" id="SSF55811">
    <property type="entry name" value="Nudix"/>
    <property type="match status" value="1"/>
</dbReference>
<reference evidence="4 5" key="1">
    <citation type="submission" date="2024-03" db="EMBL/GenBank/DDBJ databases">
        <title>Bacilli Hybrid Assemblies.</title>
        <authorList>
            <person name="Kovac J."/>
        </authorList>
    </citation>
    <scope>NUCLEOTIDE SEQUENCE [LARGE SCALE GENOMIC DNA]</scope>
    <source>
        <strain evidence="4 5">FSL R7-0666</strain>
    </source>
</reference>
<dbReference type="Proteomes" id="UP001418796">
    <property type="component" value="Unassembled WGS sequence"/>
</dbReference>
<evidence type="ECO:0000256" key="2">
    <source>
        <dbReference type="ARBA" id="ARBA00022801"/>
    </source>
</evidence>
<evidence type="ECO:0000313" key="4">
    <source>
        <dbReference type="EMBL" id="MEN0642167.1"/>
    </source>
</evidence>
<evidence type="ECO:0000313" key="5">
    <source>
        <dbReference type="Proteomes" id="UP001418796"/>
    </source>
</evidence>
<proteinExistence type="inferred from homology"/>
<accession>A0ABU9VEV4</accession>
<dbReference type="PROSITE" id="PS51462">
    <property type="entry name" value="NUDIX"/>
    <property type="match status" value="1"/>
</dbReference>